<evidence type="ECO:0000313" key="3">
    <source>
        <dbReference type="Proteomes" id="UP001175227"/>
    </source>
</evidence>
<dbReference type="AlphaFoldDB" id="A0AA39N495"/>
<organism evidence="2 3">
    <name type="scientific">Armillaria novae-zelandiae</name>
    <dbReference type="NCBI Taxonomy" id="153914"/>
    <lineage>
        <taxon>Eukaryota</taxon>
        <taxon>Fungi</taxon>
        <taxon>Dikarya</taxon>
        <taxon>Basidiomycota</taxon>
        <taxon>Agaricomycotina</taxon>
        <taxon>Agaricomycetes</taxon>
        <taxon>Agaricomycetidae</taxon>
        <taxon>Agaricales</taxon>
        <taxon>Marasmiineae</taxon>
        <taxon>Physalacriaceae</taxon>
        <taxon>Armillaria</taxon>
    </lineage>
</organism>
<protein>
    <recommendedName>
        <fullName evidence="1">Peptidase C14 caspase domain-containing protein</fullName>
    </recommendedName>
</protein>
<dbReference type="GO" id="GO:0004197">
    <property type="term" value="F:cysteine-type endopeptidase activity"/>
    <property type="evidence" value="ECO:0007669"/>
    <property type="project" value="InterPro"/>
</dbReference>
<gene>
    <name evidence="2" type="ORF">IW261DRAFT_1353253</name>
</gene>
<proteinExistence type="predicted"/>
<dbReference type="GO" id="GO:0006508">
    <property type="term" value="P:proteolysis"/>
    <property type="evidence" value="ECO:0007669"/>
    <property type="project" value="InterPro"/>
</dbReference>
<dbReference type="Gene3D" id="3.40.50.1460">
    <property type="match status" value="1"/>
</dbReference>
<accession>A0AA39N495</accession>
<evidence type="ECO:0000259" key="1">
    <source>
        <dbReference type="Pfam" id="PF00656"/>
    </source>
</evidence>
<dbReference type="InterPro" id="IPR011600">
    <property type="entry name" value="Pept_C14_caspase"/>
</dbReference>
<dbReference type="Proteomes" id="UP001175227">
    <property type="component" value="Unassembled WGS sequence"/>
</dbReference>
<keyword evidence="3" id="KW-1185">Reference proteome</keyword>
<dbReference type="Pfam" id="PF00656">
    <property type="entry name" value="Peptidase_C14"/>
    <property type="match status" value="1"/>
</dbReference>
<sequence>SRLYAVLIGIDAYESYPLHGCVSDALALRKYLTDNLHVPKEHIQCLLGPGSDCQVNSSIPSRKNIISTFLGLAQNPRIQPGDGSHGTSYQYMQCHESIFAGEAPESACHKSLCPIEAICPIDRNKGTVNFAFALNHHAYALFRMHGKKMRGCV</sequence>
<name>A0AA39N495_9AGAR</name>
<dbReference type="EMBL" id="JAUEPR010000384">
    <property type="protein sequence ID" value="KAK0457621.1"/>
    <property type="molecule type" value="Genomic_DNA"/>
</dbReference>
<feature type="domain" description="Peptidase C14 caspase" evidence="1">
    <location>
        <begin position="4"/>
        <end position="90"/>
    </location>
</feature>
<reference evidence="2" key="1">
    <citation type="submission" date="2023-06" db="EMBL/GenBank/DDBJ databases">
        <authorList>
            <consortium name="Lawrence Berkeley National Laboratory"/>
            <person name="Ahrendt S."/>
            <person name="Sahu N."/>
            <person name="Indic B."/>
            <person name="Wong-Bajracharya J."/>
            <person name="Merenyi Z."/>
            <person name="Ke H.-M."/>
            <person name="Monk M."/>
            <person name="Kocsube S."/>
            <person name="Drula E."/>
            <person name="Lipzen A."/>
            <person name="Balint B."/>
            <person name="Henrissat B."/>
            <person name="Andreopoulos B."/>
            <person name="Martin F.M."/>
            <person name="Harder C.B."/>
            <person name="Rigling D."/>
            <person name="Ford K.L."/>
            <person name="Foster G.D."/>
            <person name="Pangilinan J."/>
            <person name="Papanicolaou A."/>
            <person name="Barry K."/>
            <person name="LaButti K."/>
            <person name="Viragh M."/>
            <person name="Koriabine M."/>
            <person name="Yan M."/>
            <person name="Riley R."/>
            <person name="Champramary S."/>
            <person name="Plett K.L."/>
            <person name="Tsai I.J."/>
            <person name="Slot J."/>
            <person name="Sipos G."/>
            <person name="Plett J."/>
            <person name="Nagy L.G."/>
            <person name="Grigoriev I.V."/>
        </authorList>
    </citation>
    <scope>NUCLEOTIDE SEQUENCE</scope>
    <source>
        <strain evidence="2">ICMP 16352</strain>
    </source>
</reference>
<comment type="caution">
    <text evidence="2">The sequence shown here is derived from an EMBL/GenBank/DDBJ whole genome shotgun (WGS) entry which is preliminary data.</text>
</comment>
<evidence type="ECO:0000313" key="2">
    <source>
        <dbReference type="EMBL" id="KAK0457621.1"/>
    </source>
</evidence>
<feature type="non-terminal residue" evidence="2">
    <location>
        <position position="1"/>
    </location>
</feature>